<feature type="non-terminal residue" evidence="7">
    <location>
        <position position="290"/>
    </location>
</feature>
<dbReference type="EMBL" id="CAUYUJ010006893">
    <property type="protein sequence ID" value="CAK0818986.1"/>
    <property type="molecule type" value="Genomic_DNA"/>
</dbReference>
<name>A0ABN9RJG5_9DINO</name>
<evidence type="ECO:0000256" key="3">
    <source>
        <dbReference type="ARBA" id="ARBA00022603"/>
    </source>
</evidence>
<gene>
    <name evidence="7" type="ORF">PCOR1329_LOCUS21087</name>
</gene>
<comment type="caution">
    <text evidence="7">The sequence shown here is derived from an EMBL/GenBank/DDBJ whole genome shotgun (WGS) entry which is preliminary data.</text>
</comment>
<keyword evidence="4" id="KW-0808">Transferase</keyword>
<comment type="similarity">
    <text evidence="1">Belongs to the carnosine N-methyltransferase family.</text>
</comment>
<evidence type="ECO:0000313" key="8">
    <source>
        <dbReference type="Proteomes" id="UP001189429"/>
    </source>
</evidence>
<keyword evidence="5" id="KW-0949">S-adenosyl-L-methionine</keyword>
<sequence length="290" mass="32303">MAQQRSRSPPAEQGHGEEMSRSGIISSMSATPSWTIYWDCQHDIQSLRAKRARVADPLDRALWPMDEESWIASVSSRIKANADFLRLLPAPEVCCAPIEPPERALSIPPGHRVESRNSSKVRSTLRQFVRDWAVEGAPEREMCYGPLIEALQRHLPTGARGSQRVLCPGSGLGRLPFDLARVGYAAQGNEFSYHMIMGSQLVFNRTSKALCFTIYPFVTSIANRRRAADTLQAVRIPDLCPVDALPEGSDFSIRRRARGGEREKAFSKGGETSQKPSGLLRSFLRLWGRP</sequence>
<dbReference type="Proteomes" id="UP001189429">
    <property type="component" value="Unassembled WGS sequence"/>
</dbReference>
<keyword evidence="8" id="KW-1185">Reference proteome</keyword>
<evidence type="ECO:0000313" key="7">
    <source>
        <dbReference type="EMBL" id="CAK0818986.1"/>
    </source>
</evidence>
<dbReference type="Pfam" id="PF07942">
    <property type="entry name" value="CARME"/>
    <property type="match status" value="1"/>
</dbReference>
<evidence type="ECO:0000256" key="5">
    <source>
        <dbReference type="ARBA" id="ARBA00022691"/>
    </source>
</evidence>
<evidence type="ECO:0000256" key="4">
    <source>
        <dbReference type="ARBA" id="ARBA00022679"/>
    </source>
</evidence>
<feature type="region of interest" description="Disordered" evidence="6">
    <location>
        <begin position="1"/>
        <end position="21"/>
    </location>
</feature>
<proteinExistence type="inferred from homology"/>
<protein>
    <recommendedName>
        <fullName evidence="2">carnosine N-methyltransferase</fullName>
        <ecNumber evidence="2">2.1.1.22</ecNumber>
    </recommendedName>
</protein>
<dbReference type="SUPFAM" id="SSF53335">
    <property type="entry name" value="S-adenosyl-L-methionine-dependent methyltransferases"/>
    <property type="match status" value="1"/>
</dbReference>
<dbReference type="PANTHER" id="PTHR12303:SF6">
    <property type="entry name" value="CARNOSINE N-METHYLTRANSFERASE"/>
    <property type="match status" value="1"/>
</dbReference>
<evidence type="ECO:0000256" key="1">
    <source>
        <dbReference type="ARBA" id="ARBA00010086"/>
    </source>
</evidence>
<keyword evidence="3" id="KW-0489">Methyltransferase</keyword>
<evidence type="ECO:0000256" key="2">
    <source>
        <dbReference type="ARBA" id="ARBA00012003"/>
    </source>
</evidence>
<dbReference type="SMART" id="SM01296">
    <property type="entry name" value="N2227"/>
    <property type="match status" value="1"/>
</dbReference>
<reference evidence="7" key="1">
    <citation type="submission" date="2023-10" db="EMBL/GenBank/DDBJ databases">
        <authorList>
            <person name="Chen Y."/>
            <person name="Shah S."/>
            <person name="Dougan E. K."/>
            <person name="Thang M."/>
            <person name="Chan C."/>
        </authorList>
    </citation>
    <scope>NUCLEOTIDE SEQUENCE [LARGE SCALE GENOMIC DNA]</scope>
</reference>
<dbReference type="InterPro" id="IPR029063">
    <property type="entry name" value="SAM-dependent_MTases_sf"/>
</dbReference>
<accession>A0ABN9RJG5</accession>
<evidence type="ECO:0000256" key="6">
    <source>
        <dbReference type="SAM" id="MobiDB-lite"/>
    </source>
</evidence>
<dbReference type="InterPro" id="IPR012901">
    <property type="entry name" value="CARME"/>
</dbReference>
<dbReference type="EC" id="2.1.1.22" evidence="2"/>
<organism evidence="7 8">
    <name type="scientific">Prorocentrum cordatum</name>
    <dbReference type="NCBI Taxonomy" id="2364126"/>
    <lineage>
        <taxon>Eukaryota</taxon>
        <taxon>Sar</taxon>
        <taxon>Alveolata</taxon>
        <taxon>Dinophyceae</taxon>
        <taxon>Prorocentrales</taxon>
        <taxon>Prorocentraceae</taxon>
        <taxon>Prorocentrum</taxon>
    </lineage>
</organism>
<dbReference type="PANTHER" id="PTHR12303">
    <property type="entry name" value="CARNOSINE N-METHYLTRANSFERASE"/>
    <property type="match status" value="1"/>
</dbReference>